<reference evidence="1" key="1">
    <citation type="submission" date="2020-04" db="EMBL/GenBank/DDBJ databases">
        <authorList>
            <person name="Chiriac C."/>
            <person name="Salcher M."/>
            <person name="Ghai R."/>
            <person name="Kavagutti S V."/>
        </authorList>
    </citation>
    <scope>NUCLEOTIDE SEQUENCE</scope>
</reference>
<protein>
    <submittedName>
        <fullName evidence="1">Uncharacterized protein</fullName>
    </submittedName>
</protein>
<gene>
    <name evidence="1" type="ORF">UFOVP660_9</name>
</gene>
<sequence length="127" mass="13852">MADFTVSVKGLREVVRSLNKYEGAINDLKEANANIGSVVAQTAAATAPVQSGALARSIRANKAKQKVSIKAGGARVPYAGVQEYGWPARNIEAQPFLRRAAWTKREFVKTQYAANLEMLKRKYIGGR</sequence>
<accession>A0A6J5N9A1</accession>
<proteinExistence type="predicted"/>
<organism evidence="1">
    <name type="scientific">uncultured Caudovirales phage</name>
    <dbReference type="NCBI Taxonomy" id="2100421"/>
    <lineage>
        <taxon>Viruses</taxon>
        <taxon>Duplodnaviria</taxon>
        <taxon>Heunggongvirae</taxon>
        <taxon>Uroviricota</taxon>
        <taxon>Caudoviricetes</taxon>
        <taxon>Peduoviridae</taxon>
        <taxon>Maltschvirus</taxon>
        <taxon>Maltschvirus maltsch</taxon>
    </lineage>
</organism>
<dbReference type="EMBL" id="LR796627">
    <property type="protein sequence ID" value="CAB4155473.1"/>
    <property type="molecule type" value="Genomic_DNA"/>
</dbReference>
<name>A0A6J5N9A1_9CAUD</name>
<evidence type="ECO:0000313" key="1">
    <source>
        <dbReference type="EMBL" id="CAB4155473.1"/>
    </source>
</evidence>